<sequence>MRTFTLPASDGVALQVNQWSADQPPRAALLLIHGMSEHGARYAELGQALAARGIALYAPDLRGHGVTGQRQGLLGHYADHDGWRRVLEDLHQLELHLRACHPQVPLLLFGHSMGSYLAQAYLLRHGAGFAGAVLSGSNYQSPALYRLGRLVARLERWRQGRHGRSALLEWLTFGTFNKAFRPNRTRHDWLSRDPASVDAYLADPLCGFRCTNQLWIDLFGGLLEITPVANLAQIPHDLPLLVIGGERDPVSDGRRQLDLVDALRRAGLERVSAQLYPDARHELLHETNRADVIAFLLDWLEAALANRQSCHPKEIA</sequence>
<dbReference type="Gene3D" id="3.40.50.1820">
    <property type="entry name" value="alpha/beta hydrolase"/>
    <property type="match status" value="1"/>
</dbReference>
<dbReference type="STRING" id="706570.PT85_01425"/>
<dbReference type="RefSeq" id="WP_039605726.1">
    <property type="nucleotide sequence ID" value="NZ_FMUP01000007.1"/>
</dbReference>
<keyword evidence="2" id="KW-0378">Hydrolase</keyword>
<dbReference type="PANTHER" id="PTHR11614">
    <property type="entry name" value="PHOSPHOLIPASE-RELATED"/>
    <property type="match status" value="1"/>
</dbReference>
<dbReference type="EMBL" id="JTAK01000001">
    <property type="protein sequence ID" value="KHO66266.1"/>
    <property type="molecule type" value="Genomic_DNA"/>
</dbReference>
<dbReference type="SUPFAM" id="SSF53474">
    <property type="entry name" value="alpha/beta-Hydrolases"/>
    <property type="match status" value="1"/>
</dbReference>
<protein>
    <submittedName>
        <fullName evidence="2">Alpha/beta hydrolase</fullName>
    </submittedName>
</protein>
<dbReference type="InterPro" id="IPR029058">
    <property type="entry name" value="AB_hydrolase_fold"/>
</dbReference>
<organism evidence="2 3">
    <name type="scientific">Pseudomonas flexibilis</name>
    <dbReference type="NCBI Taxonomy" id="706570"/>
    <lineage>
        <taxon>Bacteria</taxon>
        <taxon>Pseudomonadati</taxon>
        <taxon>Pseudomonadota</taxon>
        <taxon>Gammaproteobacteria</taxon>
        <taxon>Pseudomonadales</taxon>
        <taxon>Pseudomonadaceae</taxon>
        <taxon>Pseudomonas</taxon>
    </lineage>
</organism>
<dbReference type="InterPro" id="IPR051044">
    <property type="entry name" value="MAG_DAG_Lipase"/>
</dbReference>
<reference evidence="2 3" key="1">
    <citation type="submission" date="2014-11" db="EMBL/GenBank/DDBJ databases">
        <title>Genome sequence of Pseudomonas tuomuerensis JCM 14085.</title>
        <authorList>
            <person name="Shin S.-K."/>
            <person name="Yi H."/>
        </authorList>
    </citation>
    <scope>NUCLEOTIDE SEQUENCE [LARGE SCALE GENOMIC DNA]</scope>
    <source>
        <strain evidence="2 3">JCM 14085</strain>
    </source>
</reference>
<proteinExistence type="predicted"/>
<dbReference type="PIRSF" id="PIRSF037442">
    <property type="entry name" value="UCP037442_abhydr"/>
    <property type="match status" value="1"/>
</dbReference>
<evidence type="ECO:0000259" key="1">
    <source>
        <dbReference type="Pfam" id="PF12146"/>
    </source>
</evidence>
<accession>A0A0B3BYY3</accession>
<dbReference type="OrthoDB" id="9806902at2"/>
<feature type="domain" description="Serine aminopeptidase S33" evidence="1">
    <location>
        <begin position="23"/>
        <end position="288"/>
    </location>
</feature>
<dbReference type="GO" id="GO:0016787">
    <property type="term" value="F:hydrolase activity"/>
    <property type="evidence" value="ECO:0007669"/>
    <property type="project" value="UniProtKB-KW"/>
</dbReference>
<name>A0A0B3BYY3_9PSED</name>
<dbReference type="AlphaFoldDB" id="A0A0B3BYY3"/>
<dbReference type="Proteomes" id="UP000030980">
    <property type="component" value="Unassembled WGS sequence"/>
</dbReference>
<evidence type="ECO:0000313" key="3">
    <source>
        <dbReference type="Proteomes" id="UP000030980"/>
    </source>
</evidence>
<dbReference type="InterPro" id="IPR017208">
    <property type="entry name" value="UCP037442_abhydr"/>
</dbReference>
<dbReference type="InterPro" id="IPR022742">
    <property type="entry name" value="Hydrolase_4"/>
</dbReference>
<keyword evidence="3" id="KW-1185">Reference proteome</keyword>
<comment type="caution">
    <text evidence="2">The sequence shown here is derived from an EMBL/GenBank/DDBJ whole genome shotgun (WGS) entry which is preliminary data.</text>
</comment>
<dbReference type="Pfam" id="PF12146">
    <property type="entry name" value="Hydrolase_4"/>
    <property type="match status" value="1"/>
</dbReference>
<evidence type="ECO:0000313" key="2">
    <source>
        <dbReference type="EMBL" id="KHO66266.1"/>
    </source>
</evidence>
<gene>
    <name evidence="2" type="ORF">PT85_01425</name>
</gene>